<dbReference type="CDD" id="cd00383">
    <property type="entry name" value="trans_reg_C"/>
    <property type="match status" value="1"/>
</dbReference>
<comment type="caution">
    <text evidence="10">The sequence shown here is derived from an EMBL/GenBank/DDBJ whole genome shotgun (WGS) entry which is preliminary data.</text>
</comment>
<dbReference type="InterPro" id="IPR011006">
    <property type="entry name" value="CheY-like_superfamily"/>
</dbReference>
<keyword evidence="1 6" id="KW-0597">Phosphoprotein</keyword>
<gene>
    <name evidence="10" type="ORF">E5344_09740</name>
</gene>
<dbReference type="PROSITE" id="PS50110">
    <property type="entry name" value="RESPONSE_REGULATORY"/>
    <property type="match status" value="1"/>
</dbReference>
<dbReference type="Pfam" id="PF00486">
    <property type="entry name" value="Trans_reg_C"/>
    <property type="match status" value="1"/>
</dbReference>
<dbReference type="InterPro" id="IPR001867">
    <property type="entry name" value="OmpR/PhoB-type_DNA-bd"/>
</dbReference>
<evidence type="ECO:0000256" key="5">
    <source>
        <dbReference type="ARBA" id="ARBA00023163"/>
    </source>
</evidence>
<feature type="DNA-binding region" description="OmpR/PhoB-type" evidence="7">
    <location>
        <begin position="137"/>
        <end position="230"/>
    </location>
</feature>
<reference evidence="10 11" key="1">
    <citation type="submission" date="2019-04" db="EMBL/GenBank/DDBJ databases">
        <title>Microbes associate with the intestines of laboratory mice.</title>
        <authorList>
            <person name="Navarre W."/>
            <person name="Wong E."/>
            <person name="Huang K."/>
            <person name="Tropini C."/>
            <person name="Ng K."/>
            <person name="Yu B."/>
        </authorList>
    </citation>
    <scope>NUCLEOTIDE SEQUENCE [LARGE SCALE GENOMIC DNA]</scope>
    <source>
        <strain evidence="10 11">NM46_B2-13</strain>
    </source>
</reference>
<dbReference type="PROSITE" id="PS51755">
    <property type="entry name" value="OMPR_PHOB"/>
    <property type="match status" value="1"/>
</dbReference>
<evidence type="ECO:0000256" key="2">
    <source>
        <dbReference type="ARBA" id="ARBA00023012"/>
    </source>
</evidence>
<dbReference type="SUPFAM" id="SSF52172">
    <property type="entry name" value="CheY-like"/>
    <property type="match status" value="1"/>
</dbReference>
<dbReference type="RefSeq" id="WP_112930823.1">
    <property type="nucleotide sequence ID" value="NZ_CP158846.1"/>
</dbReference>
<dbReference type="Gene3D" id="1.10.10.10">
    <property type="entry name" value="Winged helix-like DNA-binding domain superfamily/Winged helix DNA-binding domain"/>
    <property type="match status" value="1"/>
</dbReference>
<dbReference type="Pfam" id="PF00072">
    <property type="entry name" value="Response_reg"/>
    <property type="match status" value="1"/>
</dbReference>
<evidence type="ECO:0000259" key="9">
    <source>
        <dbReference type="PROSITE" id="PS51755"/>
    </source>
</evidence>
<dbReference type="GO" id="GO:0000156">
    <property type="term" value="F:phosphorelay response regulator activity"/>
    <property type="evidence" value="ECO:0007669"/>
    <property type="project" value="TreeGrafter"/>
</dbReference>
<dbReference type="GO" id="GO:0006355">
    <property type="term" value="P:regulation of DNA-templated transcription"/>
    <property type="evidence" value="ECO:0007669"/>
    <property type="project" value="InterPro"/>
</dbReference>
<feature type="domain" description="OmpR/PhoB-type" evidence="9">
    <location>
        <begin position="137"/>
        <end position="230"/>
    </location>
</feature>
<dbReference type="GO" id="GO:0032993">
    <property type="term" value="C:protein-DNA complex"/>
    <property type="evidence" value="ECO:0007669"/>
    <property type="project" value="TreeGrafter"/>
</dbReference>
<keyword evidence="4 7" id="KW-0238">DNA-binding</keyword>
<evidence type="ECO:0000256" key="1">
    <source>
        <dbReference type="ARBA" id="ARBA00022553"/>
    </source>
</evidence>
<dbReference type="GO" id="GO:0000976">
    <property type="term" value="F:transcription cis-regulatory region binding"/>
    <property type="evidence" value="ECO:0007669"/>
    <property type="project" value="TreeGrafter"/>
</dbReference>
<organism evidence="10 11">
    <name type="scientific">Microbacterium laevaniformans</name>
    <dbReference type="NCBI Taxonomy" id="36807"/>
    <lineage>
        <taxon>Bacteria</taxon>
        <taxon>Bacillati</taxon>
        <taxon>Actinomycetota</taxon>
        <taxon>Actinomycetes</taxon>
        <taxon>Micrococcales</taxon>
        <taxon>Microbacteriaceae</taxon>
        <taxon>Microbacterium</taxon>
    </lineage>
</organism>
<evidence type="ECO:0000256" key="3">
    <source>
        <dbReference type="ARBA" id="ARBA00023015"/>
    </source>
</evidence>
<dbReference type="InterPro" id="IPR039420">
    <property type="entry name" value="WalR-like"/>
</dbReference>
<accession>A0A4V3RJQ5</accession>
<evidence type="ECO:0000313" key="11">
    <source>
        <dbReference type="Proteomes" id="UP000309893"/>
    </source>
</evidence>
<keyword evidence="5" id="KW-0804">Transcription</keyword>
<evidence type="ECO:0000256" key="7">
    <source>
        <dbReference type="PROSITE-ProRule" id="PRU01091"/>
    </source>
</evidence>
<sequence>MAVKIGDAMTRDGARPRLLYVEDDPTIAGMTVEVLSEVYDVTHLSDGLAARERVLAERFDVLVVDRRLPGLDGVEIVQAMRTARLTTPVLLLTALGAVADRVDGLDSGANDYLVKPFDFDELLARLRALVRGHHAEGRRRHLGDWTFVAESRALYGGGGERVTLTATEARLLALLSESPEHVFSRDEILHAVFSSDDALSSVDTYVHYIRRKASPEIIETVRGRGYRAGSPS</sequence>
<dbReference type="SMART" id="SM00448">
    <property type="entry name" value="REC"/>
    <property type="match status" value="1"/>
</dbReference>
<keyword evidence="3" id="KW-0805">Transcription regulation</keyword>
<evidence type="ECO:0000313" key="10">
    <source>
        <dbReference type="EMBL" id="TGY36880.1"/>
    </source>
</evidence>
<dbReference type="EMBL" id="SRYO01000005">
    <property type="protein sequence ID" value="TGY36880.1"/>
    <property type="molecule type" value="Genomic_DNA"/>
</dbReference>
<protein>
    <submittedName>
        <fullName evidence="10">Response regulator transcription factor</fullName>
    </submittedName>
</protein>
<name>A0A4V3RJQ5_9MICO</name>
<evidence type="ECO:0000259" key="8">
    <source>
        <dbReference type="PROSITE" id="PS50110"/>
    </source>
</evidence>
<dbReference type="PANTHER" id="PTHR48111:SF1">
    <property type="entry name" value="TWO-COMPONENT RESPONSE REGULATOR ORR33"/>
    <property type="match status" value="1"/>
</dbReference>
<evidence type="ECO:0000256" key="4">
    <source>
        <dbReference type="ARBA" id="ARBA00023125"/>
    </source>
</evidence>
<dbReference type="OrthoDB" id="3197131at2"/>
<keyword evidence="2" id="KW-0902">Two-component regulatory system</keyword>
<evidence type="ECO:0000256" key="6">
    <source>
        <dbReference type="PROSITE-ProRule" id="PRU00169"/>
    </source>
</evidence>
<feature type="modified residue" description="4-aspartylphosphate" evidence="6">
    <location>
        <position position="65"/>
    </location>
</feature>
<dbReference type="Gene3D" id="3.40.50.2300">
    <property type="match status" value="1"/>
</dbReference>
<dbReference type="Proteomes" id="UP000309893">
    <property type="component" value="Unassembled WGS sequence"/>
</dbReference>
<dbReference type="AlphaFoldDB" id="A0A4V3RJQ5"/>
<dbReference type="SMART" id="SM00862">
    <property type="entry name" value="Trans_reg_C"/>
    <property type="match status" value="1"/>
</dbReference>
<feature type="domain" description="Response regulatory" evidence="8">
    <location>
        <begin position="17"/>
        <end position="130"/>
    </location>
</feature>
<dbReference type="GO" id="GO:0005829">
    <property type="term" value="C:cytosol"/>
    <property type="evidence" value="ECO:0007669"/>
    <property type="project" value="TreeGrafter"/>
</dbReference>
<dbReference type="InterPro" id="IPR001789">
    <property type="entry name" value="Sig_transdc_resp-reg_receiver"/>
</dbReference>
<dbReference type="InterPro" id="IPR036388">
    <property type="entry name" value="WH-like_DNA-bd_sf"/>
</dbReference>
<proteinExistence type="predicted"/>
<dbReference type="PANTHER" id="PTHR48111">
    <property type="entry name" value="REGULATOR OF RPOS"/>
    <property type="match status" value="1"/>
</dbReference>